<organism evidence="2 3">
    <name type="scientific">Botryobasidium botryosum (strain FD-172 SS1)</name>
    <dbReference type="NCBI Taxonomy" id="930990"/>
    <lineage>
        <taxon>Eukaryota</taxon>
        <taxon>Fungi</taxon>
        <taxon>Dikarya</taxon>
        <taxon>Basidiomycota</taxon>
        <taxon>Agaricomycotina</taxon>
        <taxon>Agaricomycetes</taxon>
        <taxon>Cantharellales</taxon>
        <taxon>Botryobasidiaceae</taxon>
        <taxon>Botryobasidium</taxon>
    </lineage>
</organism>
<dbReference type="Gene3D" id="3.80.10.10">
    <property type="entry name" value="Ribonuclease Inhibitor"/>
    <property type="match status" value="1"/>
</dbReference>
<protein>
    <recommendedName>
        <fullName evidence="1">F-box domain-containing protein</fullName>
    </recommendedName>
</protein>
<dbReference type="STRING" id="930990.A0A067MTS6"/>
<dbReference type="OrthoDB" id="3172239at2759"/>
<dbReference type="HOGENOM" id="CLU_024199_1_1_1"/>
<dbReference type="SUPFAM" id="SSF52047">
    <property type="entry name" value="RNI-like"/>
    <property type="match status" value="1"/>
</dbReference>
<dbReference type="InterPro" id="IPR032675">
    <property type="entry name" value="LRR_dom_sf"/>
</dbReference>
<sequence length="602" mass="66570">MEHENSAILPQLFQDLVADIQSRLACEPGEHAHLDAASDHKNQVECAGDALEKKRAMAHLALDAFTLYAKRRISRLGTRQNQLKVTYRIPNEILSYILELSGKGETTGVDVLNLSHVSRRWRQVALETPRLWTSPLMFPSEFVDICAARSKNLPLNISSGRSCAGRVREVLPYQPRWRRLCLSYSPKDSKLVKSFLSVPAPMLETLQLRFSDPGNMDCASDSKILHRNPFGGDTPRLREVFFSGVFLPFASPIFSGLRKLSLDDMQFDKVNTIYQLLRALGACPCMESLTFGEYLQFGPDVATHLQLPSTMPFVSLPRLRSLTVGQLNAEPTLVFILSRLTTPPNSTLSITVSSAPDDLGLASIVPLYSGPQYNLQNLPFVSQLKVNMRAYGGRASCVLHGTGDSDLASRSGFTFIFWMRSSRIRDAFTELFKALGVIFPMSHLQRLCIDLPFDGVEHTARTNSTAFIEFLGRHPSITTIALSKCAPSFIEGLIVTSTRRACPALEELSIYESSVGDDTLRKLVASRSTTGPDQDGSLAPLAPQTIGGLRRLRIVACKNVTAEALSDLRVSLEVATNDDMKAWEHTKGSKDDWDDSTAGDMQ</sequence>
<reference evidence="3" key="1">
    <citation type="journal article" date="2014" name="Proc. Natl. Acad. Sci. U.S.A.">
        <title>Extensive sampling of basidiomycete genomes demonstrates inadequacy of the white-rot/brown-rot paradigm for wood decay fungi.</title>
        <authorList>
            <person name="Riley R."/>
            <person name="Salamov A.A."/>
            <person name="Brown D.W."/>
            <person name="Nagy L.G."/>
            <person name="Floudas D."/>
            <person name="Held B.W."/>
            <person name="Levasseur A."/>
            <person name="Lombard V."/>
            <person name="Morin E."/>
            <person name="Otillar R."/>
            <person name="Lindquist E.A."/>
            <person name="Sun H."/>
            <person name="LaButti K.M."/>
            <person name="Schmutz J."/>
            <person name="Jabbour D."/>
            <person name="Luo H."/>
            <person name="Baker S.E."/>
            <person name="Pisabarro A.G."/>
            <person name="Walton J.D."/>
            <person name="Blanchette R.A."/>
            <person name="Henrissat B."/>
            <person name="Martin F."/>
            <person name="Cullen D."/>
            <person name="Hibbett D.S."/>
            <person name="Grigoriev I.V."/>
        </authorList>
    </citation>
    <scope>NUCLEOTIDE SEQUENCE [LARGE SCALE GENOMIC DNA]</scope>
    <source>
        <strain evidence="3">FD-172 SS1</strain>
    </source>
</reference>
<dbReference type="InterPro" id="IPR001810">
    <property type="entry name" value="F-box_dom"/>
</dbReference>
<dbReference type="InParanoid" id="A0A067MTS6"/>
<dbReference type="EMBL" id="KL198020">
    <property type="protein sequence ID" value="KDQ19004.1"/>
    <property type="molecule type" value="Genomic_DNA"/>
</dbReference>
<keyword evidence="3" id="KW-1185">Reference proteome</keyword>
<dbReference type="SUPFAM" id="SSF81383">
    <property type="entry name" value="F-box domain"/>
    <property type="match status" value="1"/>
</dbReference>
<dbReference type="InterPro" id="IPR036047">
    <property type="entry name" value="F-box-like_dom_sf"/>
</dbReference>
<evidence type="ECO:0000313" key="3">
    <source>
        <dbReference type="Proteomes" id="UP000027195"/>
    </source>
</evidence>
<evidence type="ECO:0000259" key="1">
    <source>
        <dbReference type="Pfam" id="PF12937"/>
    </source>
</evidence>
<feature type="domain" description="F-box" evidence="1">
    <location>
        <begin position="88"/>
        <end position="135"/>
    </location>
</feature>
<gene>
    <name evidence="2" type="ORF">BOTBODRAFT_184803</name>
</gene>
<dbReference type="Pfam" id="PF12937">
    <property type="entry name" value="F-box-like"/>
    <property type="match status" value="1"/>
</dbReference>
<dbReference type="Gene3D" id="1.20.1280.50">
    <property type="match status" value="1"/>
</dbReference>
<accession>A0A067MTS6</accession>
<name>A0A067MTS6_BOTB1</name>
<dbReference type="AlphaFoldDB" id="A0A067MTS6"/>
<proteinExistence type="predicted"/>
<evidence type="ECO:0000313" key="2">
    <source>
        <dbReference type="EMBL" id="KDQ19004.1"/>
    </source>
</evidence>
<dbReference type="Proteomes" id="UP000027195">
    <property type="component" value="Unassembled WGS sequence"/>
</dbReference>